<evidence type="ECO:0000313" key="3">
    <source>
        <dbReference type="Proteomes" id="UP000297776"/>
    </source>
</evidence>
<evidence type="ECO:0000313" key="2">
    <source>
        <dbReference type="EMBL" id="TFE02263.1"/>
    </source>
</evidence>
<comment type="caution">
    <text evidence="2">The sequence shown here is derived from an EMBL/GenBank/DDBJ whole genome shotgun (WGS) entry which is preliminary data.</text>
</comment>
<evidence type="ECO:0000259" key="1">
    <source>
        <dbReference type="Pfam" id="PF02627"/>
    </source>
</evidence>
<dbReference type="PANTHER" id="PTHR33930:SF2">
    <property type="entry name" value="BLR3452 PROTEIN"/>
    <property type="match status" value="1"/>
</dbReference>
<protein>
    <submittedName>
        <fullName evidence="2">Carboxymuconolactone decarboxylase family protein</fullName>
    </submittedName>
</protein>
<reference evidence="2 3" key="1">
    <citation type="submission" date="2019-03" db="EMBL/GenBank/DDBJ databases">
        <authorList>
            <person name="Yang Y."/>
        </authorList>
    </citation>
    <scope>NUCLEOTIDE SEQUENCE [LARGE SCALE GENOMIC DNA]</scope>
    <source>
        <strain evidence="2 3">ASL-1</strain>
    </source>
</reference>
<dbReference type="EMBL" id="SORX01000003">
    <property type="protein sequence ID" value="TFE02263.1"/>
    <property type="molecule type" value="Genomic_DNA"/>
</dbReference>
<dbReference type="AlphaFoldDB" id="A0A4Y8LNC9"/>
<dbReference type="Proteomes" id="UP000297776">
    <property type="component" value="Unassembled WGS sequence"/>
</dbReference>
<accession>A0A4Y8LNC9</accession>
<dbReference type="GO" id="GO:0051920">
    <property type="term" value="F:peroxiredoxin activity"/>
    <property type="evidence" value="ECO:0007669"/>
    <property type="project" value="InterPro"/>
</dbReference>
<dbReference type="OrthoDB" id="1683318at2"/>
<dbReference type="Pfam" id="PF02627">
    <property type="entry name" value="CMD"/>
    <property type="match status" value="1"/>
</dbReference>
<keyword evidence="3" id="KW-1185">Reference proteome</keyword>
<feature type="domain" description="Carboxymuconolactone decarboxylase-like" evidence="1">
    <location>
        <begin position="34"/>
        <end position="108"/>
    </location>
</feature>
<proteinExistence type="predicted"/>
<organism evidence="2 3">
    <name type="scientific">Jeotgalibacillus salarius</name>
    <dbReference type="NCBI Taxonomy" id="546023"/>
    <lineage>
        <taxon>Bacteria</taxon>
        <taxon>Bacillati</taxon>
        <taxon>Bacillota</taxon>
        <taxon>Bacilli</taxon>
        <taxon>Bacillales</taxon>
        <taxon>Caryophanaceae</taxon>
        <taxon>Jeotgalibacillus</taxon>
    </lineage>
</organism>
<dbReference type="SUPFAM" id="SSF69118">
    <property type="entry name" value="AhpD-like"/>
    <property type="match status" value="1"/>
</dbReference>
<dbReference type="PANTHER" id="PTHR33930">
    <property type="entry name" value="ALKYL HYDROPEROXIDE REDUCTASE AHPD"/>
    <property type="match status" value="1"/>
</dbReference>
<dbReference type="InterPro" id="IPR003779">
    <property type="entry name" value="CMD-like"/>
</dbReference>
<dbReference type="InterPro" id="IPR029032">
    <property type="entry name" value="AhpD-like"/>
</dbReference>
<dbReference type="Gene3D" id="1.20.1290.10">
    <property type="entry name" value="AhpD-like"/>
    <property type="match status" value="1"/>
</dbReference>
<gene>
    <name evidence="2" type="ORF">E2626_06700</name>
</gene>
<sequence length="122" mass="13682">MLRRSGNMNLDGENILNRYRRGIENIHDFMPSAVHEYNQFTGKAFEEGDIPKPQKHLMALAIAVNDGDESSIAYHMDQCVEHACTDQQIHETMMVAAAYGGGSAMSHGVTMGIELLKQFRNR</sequence>
<name>A0A4Y8LNC9_9BACL</name>